<dbReference type="GO" id="GO:0016846">
    <property type="term" value="F:carbon-sulfur lyase activity"/>
    <property type="evidence" value="ECO:0007669"/>
    <property type="project" value="TreeGrafter"/>
</dbReference>
<dbReference type="Pfam" id="PF01053">
    <property type="entry name" value="Cys_Met_Meta_PP"/>
    <property type="match status" value="1"/>
</dbReference>
<dbReference type="GO" id="GO:0019346">
    <property type="term" value="P:transsulfuration"/>
    <property type="evidence" value="ECO:0007669"/>
    <property type="project" value="InterPro"/>
</dbReference>
<comment type="cofactor">
    <cofactor evidence="1 3 5">
        <name>pyridoxal 5'-phosphate</name>
        <dbReference type="ChEBI" id="CHEBI:597326"/>
    </cofactor>
</comment>
<dbReference type="EC" id="2.5.1.-" evidence="3"/>
<keyword evidence="7" id="KW-1185">Reference proteome</keyword>
<dbReference type="NCBIfam" id="NF006003">
    <property type="entry name" value="PRK08133.1"/>
    <property type="match status" value="1"/>
</dbReference>
<dbReference type="CDD" id="cd00614">
    <property type="entry name" value="CGS_like"/>
    <property type="match status" value="1"/>
</dbReference>
<dbReference type="InterPro" id="IPR006234">
    <property type="entry name" value="O-succ-hSer_sulfhydrylase"/>
</dbReference>
<dbReference type="Gene3D" id="3.90.1150.10">
    <property type="entry name" value="Aspartate Aminotransferase, domain 1"/>
    <property type="match status" value="1"/>
</dbReference>
<dbReference type="SUPFAM" id="SSF53383">
    <property type="entry name" value="PLP-dependent transferases"/>
    <property type="match status" value="1"/>
</dbReference>
<dbReference type="NCBIfam" id="TIGR01325">
    <property type="entry name" value="O_suc_HS_sulf"/>
    <property type="match status" value="1"/>
</dbReference>
<dbReference type="RefSeq" id="WP_091812139.1">
    <property type="nucleotide sequence ID" value="NZ_FNNE01000003.1"/>
</dbReference>
<organism evidence="6 7">
    <name type="scientific">Marinobacter mobilis</name>
    <dbReference type="NCBI Taxonomy" id="488533"/>
    <lineage>
        <taxon>Bacteria</taxon>
        <taxon>Pseudomonadati</taxon>
        <taxon>Pseudomonadota</taxon>
        <taxon>Gammaproteobacteria</taxon>
        <taxon>Pseudomonadales</taxon>
        <taxon>Marinobacteraceae</taxon>
        <taxon>Marinobacter</taxon>
    </lineage>
</organism>
<dbReference type="GO" id="GO:0071266">
    <property type="term" value="P:'de novo' L-methionine biosynthetic process"/>
    <property type="evidence" value="ECO:0007669"/>
    <property type="project" value="UniProtKB-UniRule"/>
</dbReference>
<dbReference type="Gene3D" id="3.40.640.10">
    <property type="entry name" value="Type I PLP-dependent aspartate aminotransferase-like (Major domain)"/>
    <property type="match status" value="1"/>
</dbReference>
<evidence type="ECO:0000313" key="6">
    <source>
        <dbReference type="EMBL" id="SDW63030.1"/>
    </source>
</evidence>
<dbReference type="GO" id="GO:0071268">
    <property type="term" value="P:homocysteine biosynthetic process"/>
    <property type="evidence" value="ECO:0007669"/>
    <property type="project" value="InterPro"/>
</dbReference>
<keyword evidence="3" id="KW-0486">Methionine biosynthesis</keyword>
<dbReference type="OrthoDB" id="9805807at2"/>
<reference evidence="6 7" key="1">
    <citation type="submission" date="2016-10" db="EMBL/GenBank/DDBJ databases">
        <authorList>
            <person name="de Groot N.N."/>
        </authorList>
    </citation>
    <scope>NUCLEOTIDE SEQUENCE [LARGE SCALE GENOMIC DNA]</scope>
    <source>
        <strain evidence="6 7">CGMCC 1.7059</strain>
    </source>
</reference>
<proteinExistence type="inferred from homology"/>
<comment type="pathway">
    <text evidence="3">Amino-acid biosynthesis; L-methionine biosynthesis via de novo pathway; L-homocysteine from O-succinyl-L-homoserine: step 1/1.</text>
</comment>
<dbReference type="PIRSF" id="PIRSF001434">
    <property type="entry name" value="CGS"/>
    <property type="match status" value="1"/>
</dbReference>
<keyword evidence="3" id="KW-0808">Transferase</keyword>
<evidence type="ECO:0000256" key="4">
    <source>
        <dbReference type="PIRSR" id="PIRSR001434-2"/>
    </source>
</evidence>
<comment type="subunit">
    <text evidence="3">Homotetramer.</text>
</comment>
<comment type="similarity">
    <text evidence="3">Belongs to the trans-sulfuration enzymes family. MetZ subfamily.</text>
</comment>
<evidence type="ECO:0000256" key="2">
    <source>
        <dbReference type="ARBA" id="ARBA00022898"/>
    </source>
</evidence>
<dbReference type="GO" id="GO:0030170">
    <property type="term" value="F:pyridoxal phosphate binding"/>
    <property type="evidence" value="ECO:0007669"/>
    <property type="project" value="UniProtKB-UniRule"/>
</dbReference>
<keyword evidence="3" id="KW-0028">Amino-acid biosynthesis</keyword>
<dbReference type="PANTHER" id="PTHR11808">
    <property type="entry name" value="TRANS-SULFURATION ENZYME FAMILY MEMBER"/>
    <property type="match status" value="1"/>
</dbReference>
<dbReference type="PROSITE" id="PS00868">
    <property type="entry name" value="CYS_MET_METAB_PP"/>
    <property type="match status" value="1"/>
</dbReference>
<dbReference type="FunFam" id="3.90.1150.10:FF:000033">
    <property type="entry name" value="Cystathionine gamma-synthase"/>
    <property type="match status" value="1"/>
</dbReference>
<dbReference type="HAMAP" id="MF_02056">
    <property type="entry name" value="MetZ"/>
    <property type="match status" value="1"/>
</dbReference>
<dbReference type="InterPro" id="IPR015422">
    <property type="entry name" value="PyrdxlP-dep_Trfase_small"/>
</dbReference>
<dbReference type="AlphaFoldDB" id="A0A1H2V467"/>
<dbReference type="FunFam" id="3.40.640.10:FF:000046">
    <property type="entry name" value="Cystathionine gamma-lyase"/>
    <property type="match status" value="1"/>
</dbReference>
<comment type="function">
    <text evidence="3">Catalyzes the formation of L-homocysteine from O-succinyl-L-homoserine (OSHS) and hydrogen sulfide.</text>
</comment>
<accession>A0A1H2V467</accession>
<dbReference type="EMBL" id="FNNE01000003">
    <property type="protein sequence ID" value="SDW63030.1"/>
    <property type="molecule type" value="Genomic_DNA"/>
</dbReference>
<feature type="modified residue" description="N6-(pyridoxal phosphate)lysine" evidence="3 4">
    <location>
        <position position="221"/>
    </location>
</feature>
<evidence type="ECO:0000256" key="3">
    <source>
        <dbReference type="HAMAP-Rule" id="MF_02056"/>
    </source>
</evidence>
<evidence type="ECO:0000256" key="1">
    <source>
        <dbReference type="ARBA" id="ARBA00001933"/>
    </source>
</evidence>
<dbReference type="STRING" id="488533.SAMN04487960_103325"/>
<dbReference type="InterPro" id="IPR054542">
    <property type="entry name" value="Cys_met_metab_PP"/>
</dbReference>
<dbReference type="GO" id="GO:0016765">
    <property type="term" value="F:transferase activity, transferring alkyl or aryl (other than methyl) groups"/>
    <property type="evidence" value="ECO:0007669"/>
    <property type="project" value="UniProtKB-UniRule"/>
</dbReference>
<dbReference type="Proteomes" id="UP000199675">
    <property type="component" value="Unassembled WGS sequence"/>
</dbReference>
<sequence>MTYRREEHVMIPESDLEGMSVDTLAVRAGQIRTGQLEHSDAIFPTSSFVYGSAAQAAARFGGDEPGNIYSRFTNPTVQAFEARIAAMEGGERAVATASGMAAILSTCMALLKSGDHVVCSRGVFGTTNVLFQKYMARFGVETTFASLTDMAEWQAAVRPETRMLFLETPSNPLGEVADLSALSALARQSDALLVVDNCFCTPILQRPLDFGADIVIHSATKYLDGQGRCVGGVVVGPNALMEEVYGFLRSAGPTMSPFNAWVFLKGLETLPIRMRAHCENALELAKWLEQQPKVEEVFYSGLPGHPQHEMASKQQKGFGGVLSFRVRGGREQAWKLIDATRMISITANLGDVKTTITHPATTTHGRLSDEDKARAGITENLVRLSVGIEDIDDLKCDLERGLNAL</sequence>
<gene>
    <name evidence="3" type="primary">metZ</name>
    <name evidence="6" type="ORF">SAMN04487960_103325</name>
</gene>
<dbReference type="UniPathway" id="UPA00051">
    <property type="reaction ID" value="UER00449"/>
</dbReference>
<protein>
    <recommendedName>
        <fullName evidence="3">O-succinylhomoserine sulfhydrylase</fullName>
        <shortName evidence="3">OSH sulfhydrylase</shortName>
        <shortName evidence="3">OSHS sulfhydrylase</shortName>
        <ecNumber evidence="3">2.5.1.-</ecNumber>
    </recommendedName>
</protein>
<dbReference type="PANTHER" id="PTHR11808:SF80">
    <property type="entry name" value="CYSTATHIONINE GAMMA-LYASE"/>
    <property type="match status" value="1"/>
</dbReference>
<comment type="catalytic activity">
    <reaction evidence="3">
        <text>O-succinyl-L-homoserine + hydrogen sulfide = L-homocysteine + succinate</text>
        <dbReference type="Rhea" id="RHEA:27826"/>
        <dbReference type="ChEBI" id="CHEBI:29919"/>
        <dbReference type="ChEBI" id="CHEBI:30031"/>
        <dbReference type="ChEBI" id="CHEBI:57661"/>
        <dbReference type="ChEBI" id="CHEBI:58199"/>
    </reaction>
</comment>
<dbReference type="InterPro" id="IPR000277">
    <property type="entry name" value="Cys/Met-Metab_PyrdxlP-dep_enz"/>
</dbReference>
<dbReference type="InterPro" id="IPR015421">
    <property type="entry name" value="PyrdxlP-dep_Trfase_major"/>
</dbReference>
<keyword evidence="2 3" id="KW-0663">Pyridoxal phosphate</keyword>
<dbReference type="GO" id="GO:0005737">
    <property type="term" value="C:cytoplasm"/>
    <property type="evidence" value="ECO:0007669"/>
    <property type="project" value="TreeGrafter"/>
</dbReference>
<evidence type="ECO:0000256" key="5">
    <source>
        <dbReference type="RuleBase" id="RU362118"/>
    </source>
</evidence>
<name>A0A1H2V467_9GAMM</name>
<evidence type="ECO:0000313" key="7">
    <source>
        <dbReference type="Proteomes" id="UP000199675"/>
    </source>
</evidence>
<dbReference type="InterPro" id="IPR015424">
    <property type="entry name" value="PyrdxlP-dep_Trfase"/>
</dbReference>